<evidence type="ECO:0000256" key="6">
    <source>
        <dbReference type="ARBA" id="ARBA00035207"/>
    </source>
</evidence>
<evidence type="ECO:0000256" key="12">
    <source>
        <dbReference type="SAM" id="MobiDB-lite"/>
    </source>
</evidence>
<name>A0A2G9YTT3_9BACT</name>
<dbReference type="InterPro" id="IPR005727">
    <property type="entry name" value="Ribosomal_uL22_bac/chlpt-type"/>
</dbReference>
<comment type="function">
    <text evidence="7 10">This protein binds specifically to 23S rRNA; its binding is stimulated by other ribosomal proteins, e.g., L4, L17, and L20. It is important during the early stages of 50S assembly. It makes multiple contacts with different domains of the 23S rRNA in the assembled 50S subunit and ribosome.</text>
</comment>
<dbReference type="GO" id="GO:0003735">
    <property type="term" value="F:structural constituent of ribosome"/>
    <property type="evidence" value="ECO:0007669"/>
    <property type="project" value="InterPro"/>
</dbReference>
<keyword evidence="5 7" id="KW-0687">Ribonucleoprotein</keyword>
<proteinExistence type="inferred from homology"/>
<dbReference type="Gene3D" id="3.90.470.10">
    <property type="entry name" value="Ribosomal protein L22/L17"/>
    <property type="match status" value="1"/>
</dbReference>
<evidence type="ECO:0000256" key="1">
    <source>
        <dbReference type="ARBA" id="ARBA00009451"/>
    </source>
</evidence>
<organism evidence="13 14">
    <name type="scientific">Candidatus Nealsonbacteria bacterium CG23_combo_of_CG06-09_8_20_14_all_39_17</name>
    <dbReference type="NCBI Taxonomy" id="1974722"/>
    <lineage>
        <taxon>Bacteria</taxon>
        <taxon>Candidatus Nealsoniibacteriota</taxon>
    </lineage>
</organism>
<dbReference type="InterPro" id="IPR047867">
    <property type="entry name" value="Ribosomal_uL22_bac/org-type"/>
</dbReference>
<evidence type="ECO:0000256" key="10">
    <source>
        <dbReference type="RuleBase" id="RU004008"/>
    </source>
</evidence>
<dbReference type="AlphaFoldDB" id="A0A2G9YTT3"/>
<keyword evidence="2 7" id="KW-0699">rRNA-binding</keyword>
<dbReference type="CDD" id="cd00336">
    <property type="entry name" value="Ribosomal_L22"/>
    <property type="match status" value="1"/>
</dbReference>
<dbReference type="PANTHER" id="PTHR13501:SF8">
    <property type="entry name" value="LARGE RIBOSOMAL SUBUNIT PROTEIN UL22M"/>
    <property type="match status" value="1"/>
</dbReference>
<dbReference type="PROSITE" id="PS00464">
    <property type="entry name" value="RIBOSOMAL_L22"/>
    <property type="match status" value="1"/>
</dbReference>
<dbReference type="Proteomes" id="UP000229976">
    <property type="component" value="Unassembled WGS sequence"/>
</dbReference>
<dbReference type="GO" id="GO:0006412">
    <property type="term" value="P:translation"/>
    <property type="evidence" value="ECO:0007669"/>
    <property type="project" value="UniProtKB-UniRule"/>
</dbReference>
<feature type="coiled-coil region" evidence="11">
    <location>
        <begin position="41"/>
        <end position="68"/>
    </location>
</feature>
<accession>A0A2G9YTT3</accession>
<sequence>MMISAKLKHLRIAPRKIRLIADLIRGKSFENAQIILNFTNKKGASNLLNLLNQAVANAENNFQLEKSNLWISKIIVDEGPKLKRWLPRARGKADRLEKKTSHITMVLDEINKTKGGNMKEATKKNIKEEGGKKALSKKENSSAKKSTKESIFKVKRADIKAGAKKVFRRKAF</sequence>
<keyword evidence="4 7" id="KW-0689">Ribosomal protein</keyword>
<dbReference type="NCBIfam" id="TIGR01044">
    <property type="entry name" value="rplV_bact"/>
    <property type="match status" value="1"/>
</dbReference>
<evidence type="ECO:0000256" key="2">
    <source>
        <dbReference type="ARBA" id="ARBA00022730"/>
    </source>
</evidence>
<comment type="caution">
    <text evidence="13">The sequence shown here is derived from an EMBL/GenBank/DDBJ whole genome shotgun (WGS) entry which is preliminary data.</text>
</comment>
<protein>
    <recommendedName>
        <fullName evidence="6 7">Large ribosomal subunit protein uL22</fullName>
    </recommendedName>
</protein>
<comment type="subunit">
    <text evidence="7 9">Part of the 50S ribosomal subunit.</text>
</comment>
<dbReference type="InterPro" id="IPR018260">
    <property type="entry name" value="Ribosomal_uL22_CS"/>
</dbReference>
<dbReference type="InterPro" id="IPR036394">
    <property type="entry name" value="Ribosomal_uL22_sf"/>
</dbReference>
<dbReference type="Pfam" id="PF00237">
    <property type="entry name" value="Ribosomal_L22"/>
    <property type="match status" value="1"/>
</dbReference>
<comment type="similarity">
    <text evidence="1 7 8">Belongs to the universal ribosomal protein uL22 family.</text>
</comment>
<dbReference type="SUPFAM" id="SSF54843">
    <property type="entry name" value="Ribosomal protein L22"/>
    <property type="match status" value="1"/>
</dbReference>
<keyword evidence="11" id="KW-0175">Coiled coil</keyword>
<evidence type="ECO:0000256" key="3">
    <source>
        <dbReference type="ARBA" id="ARBA00022884"/>
    </source>
</evidence>
<dbReference type="GO" id="GO:0022625">
    <property type="term" value="C:cytosolic large ribosomal subunit"/>
    <property type="evidence" value="ECO:0007669"/>
    <property type="project" value="TreeGrafter"/>
</dbReference>
<evidence type="ECO:0000313" key="13">
    <source>
        <dbReference type="EMBL" id="PIP22665.1"/>
    </source>
</evidence>
<dbReference type="EMBL" id="PCRO01000034">
    <property type="protein sequence ID" value="PIP22665.1"/>
    <property type="molecule type" value="Genomic_DNA"/>
</dbReference>
<feature type="region of interest" description="Disordered" evidence="12">
    <location>
        <begin position="125"/>
        <end position="149"/>
    </location>
</feature>
<dbReference type="HAMAP" id="MF_01331_B">
    <property type="entry name" value="Ribosomal_uL22_B"/>
    <property type="match status" value="1"/>
</dbReference>
<comment type="function">
    <text evidence="7">The globular domain of the protein is located near the polypeptide exit tunnel on the outside of the subunit, while an extended beta-hairpin is found that lines the wall of the exit tunnel in the center of the 70S ribosome.</text>
</comment>
<evidence type="ECO:0000256" key="9">
    <source>
        <dbReference type="RuleBase" id="RU004006"/>
    </source>
</evidence>
<evidence type="ECO:0000256" key="5">
    <source>
        <dbReference type="ARBA" id="ARBA00023274"/>
    </source>
</evidence>
<dbReference type="InterPro" id="IPR001063">
    <property type="entry name" value="Ribosomal_uL22"/>
</dbReference>
<reference evidence="13 14" key="1">
    <citation type="submission" date="2017-09" db="EMBL/GenBank/DDBJ databases">
        <title>Depth-based differentiation of microbial function through sediment-hosted aquifers and enrichment of novel symbionts in the deep terrestrial subsurface.</title>
        <authorList>
            <person name="Probst A.J."/>
            <person name="Ladd B."/>
            <person name="Jarett J.K."/>
            <person name="Geller-Mcgrath D.E."/>
            <person name="Sieber C.M."/>
            <person name="Emerson J.B."/>
            <person name="Anantharaman K."/>
            <person name="Thomas B.C."/>
            <person name="Malmstrom R."/>
            <person name="Stieglmeier M."/>
            <person name="Klingl A."/>
            <person name="Woyke T."/>
            <person name="Ryan C.M."/>
            <person name="Banfield J.F."/>
        </authorList>
    </citation>
    <scope>NUCLEOTIDE SEQUENCE [LARGE SCALE GENOMIC DNA]</scope>
    <source>
        <strain evidence="13">CG23_combo_of_CG06-09_8_20_14_all_39_17</strain>
    </source>
</reference>
<keyword evidence="3 7" id="KW-0694">RNA-binding</keyword>
<evidence type="ECO:0000313" key="14">
    <source>
        <dbReference type="Proteomes" id="UP000229976"/>
    </source>
</evidence>
<evidence type="ECO:0000256" key="7">
    <source>
        <dbReference type="HAMAP-Rule" id="MF_01331"/>
    </source>
</evidence>
<dbReference type="GO" id="GO:0019843">
    <property type="term" value="F:rRNA binding"/>
    <property type="evidence" value="ECO:0007669"/>
    <property type="project" value="UniProtKB-UniRule"/>
</dbReference>
<evidence type="ECO:0000256" key="4">
    <source>
        <dbReference type="ARBA" id="ARBA00022980"/>
    </source>
</evidence>
<dbReference type="PANTHER" id="PTHR13501">
    <property type="entry name" value="CHLOROPLAST 50S RIBOSOMAL PROTEIN L22-RELATED"/>
    <property type="match status" value="1"/>
</dbReference>
<gene>
    <name evidence="7" type="primary">rplV</name>
    <name evidence="13" type="ORF">COX37_02675</name>
</gene>
<evidence type="ECO:0000256" key="8">
    <source>
        <dbReference type="RuleBase" id="RU004005"/>
    </source>
</evidence>
<evidence type="ECO:0000256" key="11">
    <source>
        <dbReference type="SAM" id="Coils"/>
    </source>
</evidence>